<organism evidence="5 6">
    <name type="scientific">Portunus trituberculatus</name>
    <name type="common">Swimming crab</name>
    <name type="synonym">Neptunus trituberculatus</name>
    <dbReference type="NCBI Taxonomy" id="210409"/>
    <lineage>
        <taxon>Eukaryota</taxon>
        <taxon>Metazoa</taxon>
        <taxon>Ecdysozoa</taxon>
        <taxon>Arthropoda</taxon>
        <taxon>Crustacea</taxon>
        <taxon>Multicrustacea</taxon>
        <taxon>Malacostraca</taxon>
        <taxon>Eumalacostraca</taxon>
        <taxon>Eucarida</taxon>
        <taxon>Decapoda</taxon>
        <taxon>Pleocyemata</taxon>
        <taxon>Brachyura</taxon>
        <taxon>Eubrachyura</taxon>
        <taxon>Portunoidea</taxon>
        <taxon>Portunidae</taxon>
        <taxon>Portuninae</taxon>
        <taxon>Portunus</taxon>
    </lineage>
</organism>
<dbReference type="InterPro" id="IPR019787">
    <property type="entry name" value="Znf_PHD-finger"/>
</dbReference>
<dbReference type="OrthoDB" id="4080456at2759"/>
<dbReference type="InterPro" id="IPR011011">
    <property type="entry name" value="Znf_FYVE_PHD"/>
</dbReference>
<dbReference type="GO" id="GO:0008270">
    <property type="term" value="F:zinc ion binding"/>
    <property type="evidence" value="ECO:0007669"/>
    <property type="project" value="UniProtKB-KW"/>
</dbReference>
<evidence type="ECO:0000313" key="5">
    <source>
        <dbReference type="EMBL" id="MPC30460.1"/>
    </source>
</evidence>
<feature type="domain" description="Zinc finger PHD-type" evidence="4">
    <location>
        <begin position="19"/>
        <end position="71"/>
    </location>
</feature>
<dbReference type="EMBL" id="VSRR010002260">
    <property type="protein sequence ID" value="MPC30460.1"/>
    <property type="molecule type" value="Genomic_DNA"/>
</dbReference>
<keyword evidence="2" id="KW-0863">Zinc-finger</keyword>
<evidence type="ECO:0000256" key="1">
    <source>
        <dbReference type="ARBA" id="ARBA00022723"/>
    </source>
</evidence>
<dbReference type="SMART" id="SM00249">
    <property type="entry name" value="PHD"/>
    <property type="match status" value="1"/>
</dbReference>
<keyword evidence="1" id="KW-0479">Metal-binding</keyword>
<dbReference type="SUPFAM" id="SSF57903">
    <property type="entry name" value="FYVE/PHD zinc finger"/>
    <property type="match status" value="1"/>
</dbReference>
<protein>
    <recommendedName>
        <fullName evidence="4">Zinc finger PHD-type domain-containing protein</fullName>
    </recommendedName>
</protein>
<evidence type="ECO:0000259" key="4">
    <source>
        <dbReference type="SMART" id="SM00249"/>
    </source>
</evidence>
<dbReference type="Proteomes" id="UP000324222">
    <property type="component" value="Unassembled WGS sequence"/>
</dbReference>
<reference evidence="5 6" key="1">
    <citation type="submission" date="2019-05" db="EMBL/GenBank/DDBJ databases">
        <title>Another draft genome of Portunus trituberculatus and its Hox gene families provides insights of decapod evolution.</title>
        <authorList>
            <person name="Jeong J.-H."/>
            <person name="Song I."/>
            <person name="Kim S."/>
            <person name="Choi T."/>
            <person name="Kim D."/>
            <person name="Ryu S."/>
            <person name="Kim W."/>
        </authorList>
    </citation>
    <scope>NUCLEOTIDE SEQUENCE [LARGE SCALE GENOMIC DNA]</scope>
    <source>
        <tissue evidence="5">Muscle</tissue>
    </source>
</reference>
<comment type="caution">
    <text evidence="5">The sequence shown here is derived from an EMBL/GenBank/DDBJ whole genome shotgun (WGS) entry which is preliminary data.</text>
</comment>
<dbReference type="Pfam" id="PF00628">
    <property type="entry name" value="PHD"/>
    <property type="match status" value="1"/>
</dbReference>
<name>A0A5B7E8P5_PORTR</name>
<dbReference type="InterPro" id="IPR001965">
    <property type="entry name" value="Znf_PHD"/>
</dbReference>
<proteinExistence type="predicted"/>
<dbReference type="AlphaFoldDB" id="A0A5B7E8P5"/>
<gene>
    <name evidence="5" type="ORF">E2C01_023727</name>
</gene>
<evidence type="ECO:0000313" key="6">
    <source>
        <dbReference type="Proteomes" id="UP000324222"/>
    </source>
</evidence>
<sequence>MPLNTPTPPQFTPNTSCGPCVYCGESSEGQPQELVSCELCRRPLHLLCLKSPPQSSLLGDNFFLVTCGACSDGEEVVQRADMSE</sequence>
<accession>A0A5B7E8P5</accession>
<keyword evidence="6" id="KW-1185">Reference proteome</keyword>
<keyword evidence="3" id="KW-0862">Zinc</keyword>
<evidence type="ECO:0000256" key="3">
    <source>
        <dbReference type="ARBA" id="ARBA00022833"/>
    </source>
</evidence>
<evidence type="ECO:0000256" key="2">
    <source>
        <dbReference type="ARBA" id="ARBA00022771"/>
    </source>
</evidence>
<dbReference type="Gene3D" id="3.90.980.20">
    <property type="match status" value="1"/>
</dbReference>